<sequence>MKAMFQMNYFSSGIKNQTSSNFAYQQHSAICFMPVMWILLFIVEAFAILLYNKALNMATSCHVLLFGQVGKNLKGS</sequence>
<comment type="caution">
    <text evidence="3">The sequence shown here is derived from an EMBL/GenBank/DDBJ whole genome shotgun (WGS) entry which is preliminary data.</text>
</comment>
<keyword evidence="1" id="KW-1133">Transmembrane helix</keyword>
<dbReference type="EMBL" id="CADEBC010000526">
    <property type="protein sequence ID" value="CAB3246552.1"/>
    <property type="molecule type" value="Genomic_DNA"/>
</dbReference>
<proteinExistence type="predicted"/>
<dbReference type="EMBL" id="CADEBD010000322">
    <property type="protein sequence ID" value="CAB3244973.1"/>
    <property type="molecule type" value="Genomic_DNA"/>
</dbReference>
<evidence type="ECO:0000313" key="4">
    <source>
        <dbReference type="Proteomes" id="UP000494106"/>
    </source>
</evidence>
<protein>
    <submittedName>
        <fullName evidence="3">Uncharacterized protein</fullName>
    </submittedName>
</protein>
<organism evidence="3 4">
    <name type="scientific">Arctia plantaginis</name>
    <name type="common">Wood tiger moth</name>
    <name type="synonym">Phalaena plantaginis</name>
    <dbReference type="NCBI Taxonomy" id="874455"/>
    <lineage>
        <taxon>Eukaryota</taxon>
        <taxon>Metazoa</taxon>
        <taxon>Ecdysozoa</taxon>
        <taxon>Arthropoda</taxon>
        <taxon>Hexapoda</taxon>
        <taxon>Insecta</taxon>
        <taxon>Pterygota</taxon>
        <taxon>Neoptera</taxon>
        <taxon>Endopterygota</taxon>
        <taxon>Lepidoptera</taxon>
        <taxon>Glossata</taxon>
        <taxon>Ditrysia</taxon>
        <taxon>Noctuoidea</taxon>
        <taxon>Erebidae</taxon>
        <taxon>Arctiinae</taxon>
        <taxon>Arctia</taxon>
    </lineage>
</organism>
<accession>A0A8S1AJQ0</accession>
<dbReference type="AlphaFoldDB" id="A0A8S1AJQ0"/>
<gene>
    <name evidence="3" type="ORF">APLA_LOCUS10891</name>
    <name evidence="2" type="ORF">APLA_LOCUS10896</name>
</gene>
<keyword evidence="1" id="KW-0812">Transmembrane</keyword>
<feature type="transmembrane region" description="Helical" evidence="1">
    <location>
        <begin position="29"/>
        <end position="51"/>
    </location>
</feature>
<name>A0A8S1AJQ0_ARCPL</name>
<evidence type="ECO:0000313" key="5">
    <source>
        <dbReference type="Proteomes" id="UP000494256"/>
    </source>
</evidence>
<dbReference type="Proteomes" id="UP000494106">
    <property type="component" value="Unassembled WGS sequence"/>
</dbReference>
<keyword evidence="1" id="KW-0472">Membrane</keyword>
<evidence type="ECO:0000313" key="2">
    <source>
        <dbReference type="EMBL" id="CAB3244973.1"/>
    </source>
</evidence>
<keyword evidence="4" id="KW-1185">Reference proteome</keyword>
<dbReference type="Proteomes" id="UP000494256">
    <property type="component" value="Unassembled WGS sequence"/>
</dbReference>
<evidence type="ECO:0000256" key="1">
    <source>
        <dbReference type="SAM" id="Phobius"/>
    </source>
</evidence>
<evidence type="ECO:0000313" key="3">
    <source>
        <dbReference type="EMBL" id="CAB3246552.1"/>
    </source>
</evidence>
<reference evidence="4 5" key="1">
    <citation type="submission" date="2020-04" db="EMBL/GenBank/DDBJ databases">
        <authorList>
            <person name="Wallbank WR R."/>
            <person name="Pardo Diaz C."/>
            <person name="Kozak K."/>
            <person name="Martin S."/>
            <person name="Jiggins C."/>
            <person name="Moest M."/>
            <person name="Warren A I."/>
            <person name="Byers J.R.P. K."/>
            <person name="Montejo-Kovacevich G."/>
            <person name="Yen C E."/>
        </authorList>
    </citation>
    <scope>NUCLEOTIDE SEQUENCE [LARGE SCALE GENOMIC DNA]</scope>
</reference>